<dbReference type="Proteomes" id="UP001156660">
    <property type="component" value="Unassembled WGS sequence"/>
</dbReference>
<dbReference type="InterPro" id="IPR050228">
    <property type="entry name" value="Carboxylesterase_BioH"/>
</dbReference>
<proteinExistence type="predicted"/>
<comment type="caution">
    <text evidence="2">The sequence shown here is derived from an EMBL/GenBank/DDBJ whole genome shotgun (WGS) entry which is preliminary data.</text>
</comment>
<protein>
    <submittedName>
        <fullName evidence="2">Esterase</fullName>
    </submittedName>
</protein>
<sequence length="286" mass="32042">MEEIMSQDIYFGTEKKFSFKRSALNAVTRLHHLLIPNHAKKMGRKLLLTPVRTKPKNIEPKGLIKSKLNSSEGELSLYQLGSGPVWLMAHGWSGNSSQFFPLMEYIASQGFTAVAFDHPAHGESGGEHAHLPAFIEGLNAVLDAKENVVGVVAHSMGTAAVLECHHVKLEQVPLLLIAPVLNYTENLFRSIERSGYSIKLFKAIVGDIEDKYQRSIDSFNPYQRLQQRTSQTIIVHDKKDRFSSFDLSKSASDYIEHVTLYPTEKQGHGRVMSSKEAMKAFDDLNT</sequence>
<dbReference type="PANTHER" id="PTHR43194">
    <property type="entry name" value="HYDROLASE ALPHA/BETA FOLD FAMILY"/>
    <property type="match status" value="1"/>
</dbReference>
<organism evidence="2 3">
    <name type="scientific">Aliivibrio sifiae</name>
    <dbReference type="NCBI Taxonomy" id="566293"/>
    <lineage>
        <taxon>Bacteria</taxon>
        <taxon>Pseudomonadati</taxon>
        <taxon>Pseudomonadota</taxon>
        <taxon>Gammaproteobacteria</taxon>
        <taxon>Vibrionales</taxon>
        <taxon>Vibrionaceae</taxon>
        <taxon>Aliivibrio</taxon>
    </lineage>
</organism>
<dbReference type="Gene3D" id="3.40.50.1820">
    <property type="entry name" value="alpha/beta hydrolase"/>
    <property type="match status" value="1"/>
</dbReference>
<dbReference type="InterPro" id="IPR022742">
    <property type="entry name" value="Hydrolase_4"/>
</dbReference>
<dbReference type="PANTHER" id="PTHR43194:SF2">
    <property type="entry name" value="PEROXISOMAL MEMBRANE PROTEIN LPX1"/>
    <property type="match status" value="1"/>
</dbReference>
<gene>
    <name evidence="2" type="ORF">GCM10007855_30720</name>
</gene>
<feature type="domain" description="Serine aminopeptidase S33" evidence="1">
    <location>
        <begin position="87"/>
        <end position="194"/>
    </location>
</feature>
<reference evidence="3" key="1">
    <citation type="journal article" date="2019" name="Int. J. Syst. Evol. Microbiol.">
        <title>The Global Catalogue of Microorganisms (GCM) 10K type strain sequencing project: providing services to taxonomists for standard genome sequencing and annotation.</title>
        <authorList>
            <consortium name="The Broad Institute Genomics Platform"/>
            <consortium name="The Broad Institute Genome Sequencing Center for Infectious Disease"/>
            <person name="Wu L."/>
            <person name="Ma J."/>
        </authorList>
    </citation>
    <scope>NUCLEOTIDE SEQUENCE [LARGE SCALE GENOMIC DNA]</scope>
    <source>
        <strain evidence="3">NBRC 105001</strain>
    </source>
</reference>
<dbReference type="InterPro" id="IPR029058">
    <property type="entry name" value="AB_hydrolase_fold"/>
</dbReference>
<keyword evidence="3" id="KW-1185">Reference proteome</keyword>
<evidence type="ECO:0000313" key="3">
    <source>
        <dbReference type="Proteomes" id="UP001156660"/>
    </source>
</evidence>
<dbReference type="EMBL" id="BSOU01000008">
    <property type="protein sequence ID" value="GLR76197.1"/>
    <property type="molecule type" value="Genomic_DNA"/>
</dbReference>
<accession>A0ABQ6AL82</accession>
<dbReference type="SUPFAM" id="SSF53474">
    <property type="entry name" value="alpha/beta-Hydrolases"/>
    <property type="match status" value="1"/>
</dbReference>
<evidence type="ECO:0000313" key="2">
    <source>
        <dbReference type="EMBL" id="GLR76197.1"/>
    </source>
</evidence>
<name>A0ABQ6AL82_9GAMM</name>
<dbReference type="Pfam" id="PF12146">
    <property type="entry name" value="Hydrolase_4"/>
    <property type="match status" value="1"/>
</dbReference>
<evidence type="ECO:0000259" key="1">
    <source>
        <dbReference type="Pfam" id="PF12146"/>
    </source>
</evidence>